<dbReference type="EMBL" id="WEGI01000004">
    <property type="protein sequence ID" value="MQY26705.1"/>
    <property type="molecule type" value="Genomic_DNA"/>
</dbReference>
<dbReference type="PRINTS" id="PR01398">
    <property type="entry name" value="ISCHRISMTASE"/>
</dbReference>
<dbReference type="InterPro" id="IPR036380">
    <property type="entry name" value="Isochorismatase-like_sf"/>
</dbReference>
<sequence>MTIVPTPALQVQPYPLPSRTELPDNLVDWRVRPEQAVLLIHDMQQYFLATFPHALRSRLVGNAARLRKSCADRGVRIGYTAQPGRMTTADRGLLLDFWGPGMTTAEADRAIVAELTPETPDWTFTKWRYSAFHRSNLLGRMRAEGRDQLLLCGVYGHVGILATALEAYANDLQVFLIADAIGDFSAEKHRFTLEYTASCCARITTVDEVLS</sequence>
<keyword evidence="1 3" id="KW-0378">Hydrolase</keyword>
<gene>
    <name evidence="3" type="primary">phzD1</name>
    <name evidence="3" type="ORF">NRB56_22770</name>
</gene>
<dbReference type="InterPro" id="IPR050272">
    <property type="entry name" value="Isochorismatase-like_hydrls"/>
</dbReference>
<dbReference type="EC" id="3.3.2.15" evidence="3"/>
<dbReference type="PANTHER" id="PTHR43540:SF3">
    <property type="entry name" value="ENTEROBACTIN SYNTHASE COMPONENT B"/>
    <property type="match status" value="1"/>
</dbReference>
<name>A0A7K0DLQ9_9NOCA</name>
<keyword evidence="4" id="KW-1185">Reference proteome</keyword>
<dbReference type="Pfam" id="PF00857">
    <property type="entry name" value="Isochorismatase"/>
    <property type="match status" value="1"/>
</dbReference>
<evidence type="ECO:0000259" key="2">
    <source>
        <dbReference type="Pfam" id="PF00857"/>
    </source>
</evidence>
<comment type="caution">
    <text evidence="3">The sequence shown here is derived from an EMBL/GenBank/DDBJ whole genome shotgun (WGS) entry which is preliminary data.</text>
</comment>
<evidence type="ECO:0000313" key="3">
    <source>
        <dbReference type="EMBL" id="MQY26705.1"/>
    </source>
</evidence>
<dbReference type="RefSeq" id="WP_153341071.1">
    <property type="nucleotide sequence ID" value="NZ_WEGI01000004.1"/>
</dbReference>
<evidence type="ECO:0000256" key="1">
    <source>
        <dbReference type="ARBA" id="ARBA00022801"/>
    </source>
</evidence>
<dbReference type="GO" id="GO:0008908">
    <property type="term" value="F:isochorismatase activity"/>
    <property type="evidence" value="ECO:0007669"/>
    <property type="project" value="InterPro"/>
</dbReference>
<dbReference type="SUPFAM" id="SSF52499">
    <property type="entry name" value="Isochorismatase-like hydrolases"/>
    <property type="match status" value="1"/>
</dbReference>
<dbReference type="InterPro" id="IPR000868">
    <property type="entry name" value="Isochorismatase-like_dom"/>
</dbReference>
<dbReference type="OrthoDB" id="5794853at2"/>
<dbReference type="Gene3D" id="3.40.50.850">
    <property type="entry name" value="Isochorismatase-like"/>
    <property type="match status" value="1"/>
</dbReference>
<feature type="domain" description="Isochorismatase-like" evidence="2">
    <location>
        <begin position="37"/>
        <end position="208"/>
    </location>
</feature>
<accession>A0A7K0DLQ9</accession>
<dbReference type="InterPro" id="IPR016291">
    <property type="entry name" value="Isochorismatase"/>
</dbReference>
<dbReference type="AlphaFoldDB" id="A0A7K0DLQ9"/>
<evidence type="ECO:0000313" key="4">
    <source>
        <dbReference type="Proteomes" id="UP000431401"/>
    </source>
</evidence>
<dbReference type="Proteomes" id="UP000431401">
    <property type="component" value="Unassembled WGS sequence"/>
</dbReference>
<reference evidence="3 4" key="1">
    <citation type="submission" date="2019-10" db="EMBL/GenBank/DDBJ databases">
        <title>Nocardia macrotermitis sp. nov. and Nocardia aurantia sp. nov., isolated from the gut of fungus growing-termite Macrotermes natalensis.</title>
        <authorList>
            <person name="Benndorf R."/>
            <person name="Schwitalla J."/>
            <person name="Martin K."/>
            <person name="De Beer W."/>
            <person name="Kaster A.-K."/>
            <person name="Vollmers J."/>
            <person name="Poulsen M."/>
            <person name="Beemelmanns C."/>
        </authorList>
    </citation>
    <scope>NUCLEOTIDE SEQUENCE [LARGE SCALE GENOMIC DNA]</scope>
    <source>
        <strain evidence="3 4">RB56</strain>
    </source>
</reference>
<dbReference type="PANTHER" id="PTHR43540">
    <property type="entry name" value="PEROXYUREIDOACRYLATE/UREIDOACRYLATE AMIDOHYDROLASE-RELATED"/>
    <property type="match status" value="1"/>
</dbReference>
<protein>
    <submittedName>
        <fullName evidence="3">Phenazine biosynthesis protein PhzD1</fullName>
        <ecNumber evidence="3">3.3.2.15</ecNumber>
    </submittedName>
</protein>
<proteinExistence type="predicted"/>
<organism evidence="3 4">
    <name type="scientific">Nocardia aurantia</name>
    <dbReference type="NCBI Taxonomy" id="2585199"/>
    <lineage>
        <taxon>Bacteria</taxon>
        <taxon>Bacillati</taxon>
        <taxon>Actinomycetota</taxon>
        <taxon>Actinomycetes</taxon>
        <taxon>Mycobacteriales</taxon>
        <taxon>Nocardiaceae</taxon>
        <taxon>Nocardia</taxon>
    </lineage>
</organism>